<comment type="caution">
    <text evidence="2">The sequence shown here is derived from an EMBL/GenBank/DDBJ whole genome shotgun (WGS) entry which is preliminary data.</text>
</comment>
<dbReference type="Proteomes" id="UP000411588">
    <property type="component" value="Unassembled WGS sequence"/>
</dbReference>
<dbReference type="EMBL" id="CAADAN010000016">
    <property type="protein sequence ID" value="VFD35119.1"/>
    <property type="molecule type" value="Genomic_DNA"/>
</dbReference>
<reference evidence="2 3" key="1">
    <citation type="submission" date="2019-02" db="EMBL/GenBank/DDBJ databases">
        <authorList>
            <consortium name="Pathogen Informatics"/>
        </authorList>
    </citation>
    <scope>NUCLEOTIDE SEQUENCE [LARGE SCALE GENOMIC DNA]</scope>
    <source>
        <strain evidence="3">clo34</strain>
    </source>
</reference>
<feature type="transmembrane region" description="Helical" evidence="1">
    <location>
        <begin position="92"/>
        <end position="110"/>
    </location>
</feature>
<proteinExistence type="predicted"/>
<feature type="transmembrane region" description="Helical" evidence="1">
    <location>
        <begin position="116"/>
        <end position="136"/>
    </location>
</feature>
<evidence type="ECO:0000313" key="3">
    <source>
        <dbReference type="Proteomes" id="UP000411588"/>
    </source>
</evidence>
<evidence type="ECO:0000313" key="2">
    <source>
        <dbReference type="EMBL" id="VFD35119.1"/>
    </source>
</evidence>
<accession>A0AB74QFN2</accession>
<gene>
    <name evidence="2" type="ORF">SAMEA1402399_03388</name>
</gene>
<dbReference type="RefSeq" id="WP_009902607.1">
    <property type="nucleotide sequence ID" value="NZ_CAADAN010000016.1"/>
</dbReference>
<protein>
    <submittedName>
        <fullName evidence="2">Uncharacterized protein</fullName>
    </submittedName>
</protein>
<keyword evidence="1" id="KW-0812">Transmembrane</keyword>
<feature type="transmembrane region" description="Helical" evidence="1">
    <location>
        <begin position="49"/>
        <end position="71"/>
    </location>
</feature>
<name>A0AB74QFN2_CLODI</name>
<sequence>MNRLNYLNMRIKMFVSSYLPLYLILLTIYSDKINSFDKIKLIIRFEDKIVSLFIIGVFILVIISFITLIDLKSTKGNENHKFESFNKTEDTIISYMMTYIVPILSTDFLSTKTMTINLILYFLIGLMYIKLNLIYLNPLWLLFGYSVYKSDNEVVIITNISYGKLKTLKNINLKSSYLGNDIYLIQKSENLYE</sequence>
<evidence type="ECO:0000256" key="1">
    <source>
        <dbReference type="SAM" id="Phobius"/>
    </source>
</evidence>
<organism evidence="2 3">
    <name type="scientific">Clostridioides difficile</name>
    <name type="common">Peptoclostridium difficile</name>
    <dbReference type="NCBI Taxonomy" id="1496"/>
    <lineage>
        <taxon>Bacteria</taxon>
        <taxon>Bacillati</taxon>
        <taxon>Bacillota</taxon>
        <taxon>Clostridia</taxon>
        <taxon>Peptostreptococcales</taxon>
        <taxon>Peptostreptococcaceae</taxon>
        <taxon>Clostridioides</taxon>
    </lineage>
</organism>
<keyword evidence="1" id="KW-0472">Membrane</keyword>
<keyword evidence="1" id="KW-1133">Transmembrane helix</keyword>
<dbReference type="AlphaFoldDB" id="A0AB74QFN2"/>
<feature type="transmembrane region" description="Helical" evidence="1">
    <location>
        <begin position="12"/>
        <end position="29"/>
    </location>
</feature>